<evidence type="ECO:0000313" key="2">
    <source>
        <dbReference type="Proteomes" id="UP000233597"/>
    </source>
</evidence>
<proteinExistence type="predicted"/>
<organism evidence="1 2">
    <name type="scientific">Thalassospira marina</name>
    <dbReference type="NCBI Taxonomy" id="2048283"/>
    <lineage>
        <taxon>Bacteria</taxon>
        <taxon>Pseudomonadati</taxon>
        <taxon>Pseudomonadota</taxon>
        <taxon>Alphaproteobacteria</taxon>
        <taxon>Rhodospirillales</taxon>
        <taxon>Thalassospiraceae</taxon>
        <taxon>Thalassospira</taxon>
    </lineage>
</organism>
<dbReference type="EMBL" id="NWTK01000010">
    <property type="protein sequence ID" value="PKR53114.1"/>
    <property type="molecule type" value="Genomic_DNA"/>
</dbReference>
<protein>
    <submittedName>
        <fullName evidence="1">Uncharacterized protein</fullName>
    </submittedName>
</protein>
<dbReference type="AlphaFoldDB" id="A0A2N3KRC9"/>
<sequence>MPVPLIFFLYAPFRGDGSLVAACAQIACPFVLPDALAATIVAAPPMRTGWNRHRHTKIQ</sequence>
<dbReference type="Proteomes" id="UP000233597">
    <property type="component" value="Unassembled WGS sequence"/>
</dbReference>
<name>A0A2N3KRC9_9PROT</name>
<gene>
    <name evidence="1" type="ORF">COO20_15685</name>
</gene>
<accession>A0A2N3KRC9</accession>
<comment type="caution">
    <text evidence="1">The sequence shown here is derived from an EMBL/GenBank/DDBJ whole genome shotgun (WGS) entry which is preliminary data.</text>
</comment>
<reference evidence="1 2" key="1">
    <citation type="submission" date="2017-09" db="EMBL/GenBank/DDBJ databases">
        <title>Biodiversity and function of Thalassospira species in the particle-attached aromatic-hydrocarbon-degrading consortia from the surface seawater of the South China Sea.</title>
        <authorList>
            <person name="Dong C."/>
            <person name="Liu R."/>
            <person name="Shao Z."/>
        </authorList>
    </citation>
    <scope>NUCLEOTIDE SEQUENCE [LARGE SCALE GENOMIC DNA]</scope>
    <source>
        <strain evidence="1 2">CSC1P2</strain>
    </source>
</reference>
<evidence type="ECO:0000313" key="1">
    <source>
        <dbReference type="EMBL" id="PKR53114.1"/>
    </source>
</evidence>